<dbReference type="OrthoDB" id="9790390at2"/>
<accession>A0A518CZ09</accession>
<keyword evidence="4" id="KW-0676">Redox-active center</keyword>
<dbReference type="PANTHER" id="PTHR45663">
    <property type="entry name" value="GEO12009P1"/>
    <property type="match status" value="1"/>
</dbReference>
<dbReference type="EMBL" id="CP036290">
    <property type="protein sequence ID" value="QDU84470.1"/>
    <property type="molecule type" value="Genomic_DNA"/>
</dbReference>
<dbReference type="InterPro" id="IPR017937">
    <property type="entry name" value="Thioredoxin_CS"/>
</dbReference>
<evidence type="ECO:0000256" key="4">
    <source>
        <dbReference type="ARBA" id="ARBA00023284"/>
    </source>
</evidence>
<keyword evidence="3" id="KW-1015">Disulfide bond</keyword>
<organism evidence="6 7">
    <name type="scientific">Rohdeia mirabilis</name>
    <dbReference type="NCBI Taxonomy" id="2528008"/>
    <lineage>
        <taxon>Bacteria</taxon>
        <taxon>Pseudomonadati</taxon>
        <taxon>Planctomycetota</taxon>
        <taxon>Planctomycetia</taxon>
        <taxon>Planctomycetia incertae sedis</taxon>
        <taxon>Rohdeia</taxon>
    </lineage>
</organism>
<evidence type="ECO:0000259" key="5">
    <source>
        <dbReference type="PROSITE" id="PS51352"/>
    </source>
</evidence>
<dbReference type="AlphaFoldDB" id="A0A518CZ09"/>
<evidence type="ECO:0000313" key="6">
    <source>
        <dbReference type="EMBL" id="QDU84470.1"/>
    </source>
</evidence>
<dbReference type="Pfam" id="PF00085">
    <property type="entry name" value="Thioredoxin"/>
    <property type="match status" value="1"/>
</dbReference>
<name>A0A518CZ09_9BACT</name>
<keyword evidence="7" id="KW-1185">Reference proteome</keyword>
<dbReference type="Pfam" id="PF14561">
    <property type="entry name" value="TPR_20"/>
    <property type="match status" value="1"/>
</dbReference>
<dbReference type="CDD" id="cd02947">
    <property type="entry name" value="TRX_family"/>
    <property type="match status" value="1"/>
</dbReference>
<gene>
    <name evidence="6" type="primary">trxA_2</name>
    <name evidence="6" type="ORF">Pla163_15800</name>
</gene>
<feature type="domain" description="Thioredoxin" evidence="5">
    <location>
        <begin position="17"/>
        <end position="140"/>
    </location>
</feature>
<keyword evidence="1" id="KW-0813">Transport</keyword>
<evidence type="ECO:0000256" key="2">
    <source>
        <dbReference type="ARBA" id="ARBA00022982"/>
    </source>
</evidence>
<evidence type="ECO:0000256" key="1">
    <source>
        <dbReference type="ARBA" id="ARBA00022448"/>
    </source>
</evidence>
<dbReference type="PANTHER" id="PTHR45663:SF11">
    <property type="entry name" value="GEO12009P1"/>
    <property type="match status" value="1"/>
</dbReference>
<dbReference type="PROSITE" id="PS00194">
    <property type="entry name" value="THIOREDOXIN_1"/>
    <property type="match status" value="1"/>
</dbReference>
<dbReference type="PRINTS" id="PR00421">
    <property type="entry name" value="THIOREDOXIN"/>
</dbReference>
<evidence type="ECO:0000256" key="3">
    <source>
        <dbReference type="ARBA" id="ARBA00023157"/>
    </source>
</evidence>
<dbReference type="GO" id="GO:0015035">
    <property type="term" value="F:protein-disulfide reductase activity"/>
    <property type="evidence" value="ECO:0007669"/>
    <property type="project" value="TreeGrafter"/>
</dbReference>
<dbReference type="GO" id="GO:0006950">
    <property type="term" value="P:response to stress"/>
    <property type="evidence" value="ECO:0007669"/>
    <property type="project" value="UniProtKB-ARBA"/>
</dbReference>
<keyword evidence="2" id="KW-0249">Electron transport</keyword>
<dbReference type="SUPFAM" id="SSF48452">
    <property type="entry name" value="TPR-like"/>
    <property type="match status" value="1"/>
</dbReference>
<reference evidence="6 7" key="1">
    <citation type="submission" date="2019-02" db="EMBL/GenBank/DDBJ databases">
        <title>Deep-cultivation of Planctomycetes and their phenomic and genomic characterization uncovers novel biology.</title>
        <authorList>
            <person name="Wiegand S."/>
            <person name="Jogler M."/>
            <person name="Boedeker C."/>
            <person name="Pinto D."/>
            <person name="Vollmers J."/>
            <person name="Rivas-Marin E."/>
            <person name="Kohn T."/>
            <person name="Peeters S.H."/>
            <person name="Heuer A."/>
            <person name="Rast P."/>
            <person name="Oberbeckmann S."/>
            <person name="Bunk B."/>
            <person name="Jeske O."/>
            <person name="Meyerdierks A."/>
            <person name="Storesund J.E."/>
            <person name="Kallscheuer N."/>
            <person name="Luecker S."/>
            <person name="Lage O.M."/>
            <person name="Pohl T."/>
            <person name="Merkel B.J."/>
            <person name="Hornburger P."/>
            <person name="Mueller R.-W."/>
            <person name="Bruemmer F."/>
            <person name="Labrenz M."/>
            <person name="Spormann A.M."/>
            <person name="Op den Camp H."/>
            <person name="Overmann J."/>
            <person name="Amann R."/>
            <person name="Jetten M.S.M."/>
            <person name="Mascher T."/>
            <person name="Medema M.H."/>
            <person name="Devos D.P."/>
            <person name="Kaster A.-K."/>
            <person name="Ovreas L."/>
            <person name="Rohde M."/>
            <person name="Galperin M.Y."/>
            <person name="Jogler C."/>
        </authorList>
    </citation>
    <scope>NUCLEOTIDE SEQUENCE [LARGE SCALE GENOMIC DNA]</scope>
    <source>
        <strain evidence="6 7">Pla163</strain>
    </source>
</reference>
<dbReference type="GO" id="GO:0005737">
    <property type="term" value="C:cytoplasm"/>
    <property type="evidence" value="ECO:0007669"/>
    <property type="project" value="TreeGrafter"/>
</dbReference>
<dbReference type="Proteomes" id="UP000319342">
    <property type="component" value="Chromosome"/>
</dbReference>
<proteinExistence type="predicted"/>
<dbReference type="Gene3D" id="1.25.40.10">
    <property type="entry name" value="Tetratricopeptide repeat domain"/>
    <property type="match status" value="1"/>
</dbReference>
<evidence type="ECO:0000313" key="7">
    <source>
        <dbReference type="Proteomes" id="UP000319342"/>
    </source>
</evidence>
<dbReference type="Gene3D" id="3.40.30.10">
    <property type="entry name" value="Glutaredoxin"/>
    <property type="match status" value="1"/>
</dbReference>
<dbReference type="PROSITE" id="PS51352">
    <property type="entry name" value="THIOREDOXIN_2"/>
    <property type="match status" value="1"/>
</dbReference>
<dbReference type="InterPro" id="IPR036249">
    <property type="entry name" value="Thioredoxin-like_sf"/>
</dbReference>
<dbReference type="SUPFAM" id="SSF52833">
    <property type="entry name" value="Thioredoxin-like"/>
    <property type="match status" value="1"/>
</dbReference>
<dbReference type="InterPro" id="IPR013766">
    <property type="entry name" value="Thioredoxin_domain"/>
</dbReference>
<sequence length="327" mass="34291">MGDLATRPVQSRHEGLLSTVDPAYPPGMSDSKWIVEGSAANFMQVAIEASHAAPVLVDFWATWCGPCKALGPILEKLAIEFDGAFTLVKIDTDVEQQLAASLGIQSLPTCKLVIGGQLVDEFSGALPEAELRRFLAHHGIGAGPVEDVALTSAKRALEQGDLDGAERCLREGAARLAGETGPSAAESAGDVGLMLSAVVAERGDTAGALAILDELAPSVQESERGRALRAKLHLGAERADDSELAALVAAVEAAPDDLAARVTLGRALAAAGRHAEALRMLMDTIHVDRTFGEGSARVAMLEVFDALGADSDLVHEYRRELQTALFV</sequence>
<protein>
    <submittedName>
        <fullName evidence="6">Thioredoxin-1</fullName>
    </submittedName>
</protein>
<dbReference type="InterPro" id="IPR011990">
    <property type="entry name" value="TPR-like_helical_dom_sf"/>
</dbReference>